<comment type="caution">
    <text evidence="4">The sequence shown here is derived from an EMBL/GenBank/DDBJ whole genome shotgun (WGS) entry which is preliminary data.</text>
</comment>
<protein>
    <recommendedName>
        <fullName evidence="6">Orc1-like AAA ATPase domain-containing protein</fullName>
    </recommendedName>
</protein>
<evidence type="ECO:0008006" key="6">
    <source>
        <dbReference type="Google" id="ProtNLM"/>
    </source>
</evidence>
<evidence type="ECO:0000313" key="4">
    <source>
        <dbReference type="EMBL" id="GAA0985623.1"/>
    </source>
</evidence>
<name>A0ABN1SDY7_9ACTN</name>
<accession>A0ABN1SDY7</accession>
<dbReference type="PANTHER" id="PTHR16305">
    <property type="entry name" value="TESTICULAR SOLUBLE ADENYLYL CYCLASE"/>
    <property type="match status" value="1"/>
</dbReference>
<dbReference type="InterPro" id="IPR027417">
    <property type="entry name" value="P-loop_NTPase"/>
</dbReference>
<proteinExistence type="predicted"/>
<organism evidence="4 5">
    <name type="scientific">Streptomyces rhizosphaericus</name>
    <dbReference type="NCBI Taxonomy" id="114699"/>
    <lineage>
        <taxon>Bacteria</taxon>
        <taxon>Bacillati</taxon>
        <taxon>Actinomycetota</taxon>
        <taxon>Actinomycetes</taxon>
        <taxon>Kitasatosporales</taxon>
        <taxon>Streptomycetaceae</taxon>
        <taxon>Streptomyces</taxon>
        <taxon>Streptomyces violaceusniger group</taxon>
    </lineage>
</organism>
<evidence type="ECO:0000313" key="5">
    <source>
        <dbReference type="Proteomes" id="UP001500033"/>
    </source>
</evidence>
<keyword evidence="2" id="KW-0067">ATP-binding</keyword>
<evidence type="ECO:0000256" key="3">
    <source>
        <dbReference type="SAM" id="MobiDB-lite"/>
    </source>
</evidence>
<dbReference type="Gene3D" id="3.40.50.300">
    <property type="entry name" value="P-loop containing nucleotide triphosphate hydrolases"/>
    <property type="match status" value="1"/>
</dbReference>
<evidence type="ECO:0000256" key="2">
    <source>
        <dbReference type="ARBA" id="ARBA00022840"/>
    </source>
</evidence>
<dbReference type="EMBL" id="BAAAIE010000034">
    <property type="protein sequence ID" value="GAA0985623.1"/>
    <property type="molecule type" value="Genomic_DNA"/>
</dbReference>
<evidence type="ECO:0000256" key="1">
    <source>
        <dbReference type="ARBA" id="ARBA00022741"/>
    </source>
</evidence>
<dbReference type="PANTHER" id="PTHR16305:SF35">
    <property type="entry name" value="TRANSCRIPTIONAL ACTIVATOR DOMAIN"/>
    <property type="match status" value="1"/>
</dbReference>
<keyword evidence="1" id="KW-0547">Nucleotide-binding</keyword>
<sequence length="149" mass="15907">MAEYMDHQNRTRRTLLERERELRAVDAALTELCGTDPADGAETRSGGVIAFEGPGGVGKTALLGEARRRAAARGCTVLRARGGEHEQGAAFHVVRQLFQPVLAETGEDESTAGSSAAGTRSSLPRSAWWSRATAARRIRRASATASTGW</sequence>
<keyword evidence="5" id="KW-1185">Reference proteome</keyword>
<reference evidence="4 5" key="1">
    <citation type="journal article" date="2019" name="Int. J. Syst. Evol. Microbiol.">
        <title>The Global Catalogue of Microorganisms (GCM) 10K type strain sequencing project: providing services to taxonomists for standard genome sequencing and annotation.</title>
        <authorList>
            <consortium name="The Broad Institute Genomics Platform"/>
            <consortium name="The Broad Institute Genome Sequencing Center for Infectious Disease"/>
            <person name="Wu L."/>
            <person name="Ma J."/>
        </authorList>
    </citation>
    <scope>NUCLEOTIDE SEQUENCE [LARGE SCALE GENOMIC DNA]</scope>
    <source>
        <strain evidence="4 5">JCM 11445</strain>
    </source>
</reference>
<gene>
    <name evidence="4" type="ORF">GCM10009576_051990</name>
</gene>
<feature type="compositionally biased region" description="Low complexity" evidence="3">
    <location>
        <begin position="111"/>
        <end position="126"/>
    </location>
</feature>
<dbReference type="SUPFAM" id="SSF52540">
    <property type="entry name" value="P-loop containing nucleoside triphosphate hydrolases"/>
    <property type="match status" value="1"/>
</dbReference>
<dbReference type="Proteomes" id="UP001500033">
    <property type="component" value="Unassembled WGS sequence"/>
</dbReference>
<feature type="region of interest" description="Disordered" evidence="3">
    <location>
        <begin position="105"/>
        <end position="126"/>
    </location>
</feature>